<sequence length="67" mass="7198">MTAIVEITPTAEPPQKPAAHAYDMSLESAPEMRAAFKAIDRWESDGGAVRFTAPASRPRRDGAVGRS</sequence>
<evidence type="ECO:0000313" key="1">
    <source>
        <dbReference type="EMBL" id="ADU01742.1"/>
    </source>
</evidence>
<protein>
    <submittedName>
        <fullName evidence="1">Uncharacterized protein</fullName>
    </submittedName>
</protein>
<evidence type="ECO:0000313" key="2">
    <source>
        <dbReference type="Proteomes" id="UP000008916"/>
    </source>
</evidence>
<reference evidence="1 2" key="1">
    <citation type="journal article" date="2011" name="Stand. Genomic Sci.">
        <title>Complete genome sequence of Mycobacterium sp. strain (Spyr1) and reclassification to Mycobacterium gilvum Spyr1.</title>
        <authorList>
            <person name="Kallimanis A."/>
            <person name="Karabika E."/>
            <person name="Mavromatis K."/>
            <person name="Lapidus A."/>
            <person name="Labutti K.M."/>
            <person name="Liolios K."/>
            <person name="Ivanova N."/>
            <person name="Goodwin L."/>
            <person name="Woyke T."/>
            <person name="Velentzas A.D."/>
            <person name="Perisynakis A."/>
            <person name="Ouzounis C.C."/>
            <person name="Kyrpides N.C."/>
            <person name="Koukkou A.I."/>
            <person name="Drainas C."/>
        </authorList>
    </citation>
    <scope>NUCLEOTIDE SEQUENCE [LARGE SCALE GENOMIC DNA]</scope>
    <source>
        <strain evidence="2">DSM 45189 / LMG 24558 / Spyr1</strain>
    </source>
</reference>
<dbReference type="Proteomes" id="UP000008916">
    <property type="component" value="Chromosome"/>
</dbReference>
<dbReference type="HOGENOM" id="CLU_2807883_0_0_11"/>
<accession>E6TPJ2</accession>
<dbReference type="KEGG" id="msp:Mspyr1_52150"/>
<name>E6TPJ2_MYCSR</name>
<dbReference type="AlphaFoldDB" id="E6TPJ2"/>
<organism evidence="1 2">
    <name type="scientific">Mycolicibacterium gilvum (strain DSM 45189 / LMG 24558 / Spyr1)</name>
    <name type="common">Mycobacterium gilvum</name>
    <dbReference type="NCBI Taxonomy" id="278137"/>
    <lineage>
        <taxon>Bacteria</taxon>
        <taxon>Bacillati</taxon>
        <taxon>Actinomycetota</taxon>
        <taxon>Actinomycetes</taxon>
        <taxon>Mycobacteriales</taxon>
        <taxon>Mycobacteriaceae</taxon>
        <taxon>Mycolicibacterium</taxon>
    </lineage>
</organism>
<dbReference type="EMBL" id="CP002385">
    <property type="protein sequence ID" value="ADU01742.1"/>
    <property type="molecule type" value="Genomic_DNA"/>
</dbReference>
<gene>
    <name evidence="1" type="ordered locus">Mspyr1_52150</name>
</gene>
<proteinExistence type="predicted"/>
<keyword evidence="2" id="KW-1185">Reference proteome</keyword>